<reference evidence="1" key="1">
    <citation type="submission" date="2018-06" db="EMBL/GenBank/DDBJ databases">
        <authorList>
            <consortium name="Pathogen Informatics"/>
            <person name="Doyle S."/>
        </authorList>
    </citation>
    <scope>NUCLEOTIDE SEQUENCE [LARGE SCALE GENOMIC DNA]</scope>
    <source>
        <strain evidence="1">NCTC11421</strain>
    </source>
</reference>
<dbReference type="CDD" id="cd04301">
    <property type="entry name" value="NAT_SF"/>
    <property type="match status" value="1"/>
</dbReference>
<keyword evidence="1" id="KW-0808">Transferase</keyword>
<organism evidence="1">
    <name type="scientific">Neisseria gonorrhoeae</name>
    <dbReference type="NCBI Taxonomy" id="485"/>
    <lineage>
        <taxon>Bacteria</taxon>
        <taxon>Pseudomonadati</taxon>
        <taxon>Pseudomonadota</taxon>
        <taxon>Betaproteobacteria</taxon>
        <taxon>Neisseriales</taxon>
        <taxon>Neisseriaceae</taxon>
        <taxon>Neisseria</taxon>
    </lineage>
</organism>
<dbReference type="Gene3D" id="3.40.630.30">
    <property type="match status" value="1"/>
</dbReference>
<accession>A0A378VZR7</accession>
<dbReference type="SUPFAM" id="SSF55729">
    <property type="entry name" value="Acyl-CoA N-acyltransferases (Nat)"/>
    <property type="match status" value="1"/>
</dbReference>
<dbReference type="GO" id="GO:0016740">
    <property type="term" value="F:transferase activity"/>
    <property type="evidence" value="ECO:0007669"/>
    <property type="project" value="UniProtKB-KW"/>
</dbReference>
<gene>
    <name evidence="1" type="ORF">NCTC11421_02642</name>
</gene>
<sequence>MRGSGLAQKMMELIIQTAAQQGYLSMSADILKTNTP</sequence>
<dbReference type="InterPro" id="IPR016181">
    <property type="entry name" value="Acyl_CoA_acyltransferase"/>
</dbReference>
<dbReference type="EMBL" id="UGRI01000001">
    <property type="protein sequence ID" value="SUA24639.1"/>
    <property type="molecule type" value="Genomic_DNA"/>
</dbReference>
<name>A0A378VZR7_NEIGO</name>
<dbReference type="AlphaFoldDB" id="A0A378VZR7"/>
<protein>
    <submittedName>
        <fullName evidence="1">Putative N-acetyltransferase</fullName>
    </submittedName>
</protein>
<evidence type="ECO:0000313" key="1">
    <source>
        <dbReference type="EMBL" id="SUA24639.1"/>
    </source>
</evidence>
<proteinExistence type="predicted"/>